<dbReference type="AlphaFoldDB" id="A0A8D4VML6"/>
<dbReference type="Pfam" id="PF00581">
    <property type="entry name" value="Rhodanese"/>
    <property type="match status" value="1"/>
</dbReference>
<protein>
    <submittedName>
        <fullName evidence="2">Rhodanese-like domain-containing protein</fullName>
    </submittedName>
</protein>
<sequence>MALTAMDLVAAAKQNIREISVADAQGQAAGMRVLDVREPAEYAAGCLPGAVNIPRGVLEFKIDNIPVFKDDKQSPILVYCQSGGRSALAAEALQKLGYQPLSLAGGFGAWKDAGGAIATPA</sequence>
<name>A0A8D4VML6_9GAMM</name>
<gene>
    <name evidence="2" type="ORF">MoryE10_04930</name>
</gene>
<organism evidence="2 3">
    <name type="scientific">Methylogaea oryzae</name>
    <dbReference type="NCBI Taxonomy" id="1295382"/>
    <lineage>
        <taxon>Bacteria</taxon>
        <taxon>Pseudomonadati</taxon>
        <taxon>Pseudomonadota</taxon>
        <taxon>Gammaproteobacteria</taxon>
        <taxon>Methylococcales</taxon>
        <taxon>Methylococcaceae</taxon>
        <taxon>Methylogaea</taxon>
    </lineage>
</organism>
<dbReference type="KEGG" id="moz:MoryE10_04930"/>
<keyword evidence="3" id="KW-1185">Reference proteome</keyword>
<evidence type="ECO:0000259" key="1">
    <source>
        <dbReference type="PROSITE" id="PS50206"/>
    </source>
</evidence>
<dbReference type="SMART" id="SM00450">
    <property type="entry name" value="RHOD"/>
    <property type="match status" value="1"/>
</dbReference>
<dbReference type="InterPro" id="IPR001763">
    <property type="entry name" value="Rhodanese-like_dom"/>
</dbReference>
<dbReference type="InterPro" id="IPR050229">
    <property type="entry name" value="GlpE_sulfurtransferase"/>
</dbReference>
<dbReference type="PANTHER" id="PTHR43031:SF16">
    <property type="entry name" value="OXIDOREDUCTASE"/>
    <property type="match status" value="1"/>
</dbReference>
<reference evidence="2" key="1">
    <citation type="submission" date="2019-06" db="EMBL/GenBank/DDBJ databases">
        <title>Complete genome sequence of Methylogaea oryzae strain JCM16910.</title>
        <authorList>
            <person name="Asakawa S."/>
        </authorList>
    </citation>
    <scope>NUCLEOTIDE SEQUENCE</scope>
    <source>
        <strain evidence="2">E10</strain>
    </source>
</reference>
<dbReference type="Proteomes" id="UP000824988">
    <property type="component" value="Chromosome"/>
</dbReference>
<dbReference type="PANTHER" id="PTHR43031">
    <property type="entry name" value="FAD-DEPENDENT OXIDOREDUCTASE"/>
    <property type="match status" value="1"/>
</dbReference>
<evidence type="ECO:0000313" key="3">
    <source>
        <dbReference type="Proteomes" id="UP000824988"/>
    </source>
</evidence>
<feature type="domain" description="Rhodanese" evidence="1">
    <location>
        <begin position="27"/>
        <end position="119"/>
    </location>
</feature>
<dbReference type="EMBL" id="AP019782">
    <property type="protein sequence ID" value="BBL69887.1"/>
    <property type="molecule type" value="Genomic_DNA"/>
</dbReference>
<dbReference type="PROSITE" id="PS50206">
    <property type="entry name" value="RHODANESE_3"/>
    <property type="match status" value="1"/>
</dbReference>
<proteinExistence type="predicted"/>
<accession>A0A8D4VML6</accession>
<evidence type="ECO:0000313" key="2">
    <source>
        <dbReference type="EMBL" id="BBL69887.1"/>
    </source>
</evidence>
<dbReference type="RefSeq" id="WP_221048095.1">
    <property type="nucleotide sequence ID" value="NZ_AP019782.1"/>
</dbReference>